<reference evidence="2 3" key="1">
    <citation type="journal article" date="2015" name="Genome Announc.">
        <title>Expanding the biotechnology potential of lactobacilli through comparative genomics of 213 strains and associated genera.</title>
        <authorList>
            <person name="Sun Z."/>
            <person name="Harris H.M."/>
            <person name="McCann A."/>
            <person name="Guo C."/>
            <person name="Argimon S."/>
            <person name="Zhang W."/>
            <person name="Yang X."/>
            <person name="Jeffery I.B."/>
            <person name="Cooney J.C."/>
            <person name="Kagawa T.F."/>
            <person name="Liu W."/>
            <person name="Song Y."/>
            <person name="Salvetti E."/>
            <person name="Wrobel A."/>
            <person name="Rasinkangas P."/>
            <person name="Parkhill J."/>
            <person name="Rea M.C."/>
            <person name="O'Sullivan O."/>
            <person name="Ritari J."/>
            <person name="Douillard F.P."/>
            <person name="Paul Ross R."/>
            <person name="Yang R."/>
            <person name="Briner A.E."/>
            <person name="Felis G.E."/>
            <person name="de Vos W.M."/>
            <person name="Barrangou R."/>
            <person name="Klaenhammer T.R."/>
            <person name="Caufield P.W."/>
            <person name="Cui Y."/>
            <person name="Zhang H."/>
            <person name="O'Toole P.W."/>
        </authorList>
    </citation>
    <scope>NUCLEOTIDE SEQUENCE [LARGE SCALE GENOMIC DNA]</scope>
    <source>
        <strain evidence="2 3">DSM 18382</strain>
    </source>
</reference>
<accession>A0A0R1VIP8</accession>
<dbReference type="EMBL" id="AZFY01000112">
    <property type="protein sequence ID" value="KRM05117.1"/>
    <property type="molecule type" value="Genomic_DNA"/>
</dbReference>
<feature type="transmembrane region" description="Helical" evidence="1">
    <location>
        <begin position="23"/>
        <end position="41"/>
    </location>
</feature>
<keyword evidence="1" id="KW-0472">Membrane</keyword>
<organism evidence="2 3">
    <name type="scientific">Lentilactobacillus farraginis DSM 18382 = JCM 14108</name>
    <dbReference type="NCBI Taxonomy" id="1423743"/>
    <lineage>
        <taxon>Bacteria</taxon>
        <taxon>Bacillati</taxon>
        <taxon>Bacillota</taxon>
        <taxon>Bacilli</taxon>
        <taxon>Lactobacillales</taxon>
        <taxon>Lactobacillaceae</taxon>
        <taxon>Lentilactobacillus</taxon>
    </lineage>
</organism>
<evidence type="ECO:0000256" key="1">
    <source>
        <dbReference type="SAM" id="Phobius"/>
    </source>
</evidence>
<feature type="transmembrane region" description="Helical" evidence="1">
    <location>
        <begin position="243"/>
        <end position="264"/>
    </location>
</feature>
<feature type="transmembrane region" description="Helical" evidence="1">
    <location>
        <begin position="208"/>
        <end position="231"/>
    </location>
</feature>
<dbReference type="Proteomes" id="UP000051966">
    <property type="component" value="Unassembled WGS sequence"/>
</dbReference>
<evidence type="ECO:0000313" key="2">
    <source>
        <dbReference type="EMBL" id="KRM05117.1"/>
    </source>
</evidence>
<feature type="transmembrane region" description="Helical" evidence="1">
    <location>
        <begin position="126"/>
        <end position="148"/>
    </location>
</feature>
<gene>
    <name evidence="2" type="ORF">FD41_GL000752</name>
</gene>
<evidence type="ECO:0000313" key="3">
    <source>
        <dbReference type="Proteomes" id="UP000051966"/>
    </source>
</evidence>
<keyword evidence="1" id="KW-1133">Transmembrane helix</keyword>
<comment type="caution">
    <text evidence="2">The sequence shown here is derived from an EMBL/GenBank/DDBJ whole genome shotgun (WGS) entry which is preliminary data.</text>
</comment>
<keyword evidence="1" id="KW-0812">Transmembrane</keyword>
<feature type="transmembrane region" description="Helical" evidence="1">
    <location>
        <begin position="61"/>
        <end position="90"/>
    </location>
</feature>
<protein>
    <submittedName>
        <fullName evidence="2">Uncharacterized protein</fullName>
    </submittedName>
</protein>
<keyword evidence="3" id="KW-1185">Reference proteome</keyword>
<sequence>MFGGLYLFLAELYAIRHSKRSRLTILAIIVGTFFAEGLSWYDTFIRFASGHLTTNQIPHPAMVAALSFSSSGQGIQMLLTLLLPVFLILISTGRTIERSSASSNYPLYLKAGKLKRALLESEWAQFRIVTLFFLLLYSSDFLIAVALFHGGENFRGLADQPIGSSLLRWELIHPYLTYVGTIIVVSVTFGIFSTVLHVLALNLKRTGLIYLISMVIWLLLFSLPHGVAYFIQPFVGYNWHNRLLAMLSFGSVCGILILIGNLALNCRSRYW</sequence>
<proteinExistence type="predicted"/>
<feature type="transmembrane region" description="Helical" evidence="1">
    <location>
        <begin position="175"/>
        <end position="201"/>
    </location>
</feature>
<dbReference type="AlphaFoldDB" id="A0A0R1VIP8"/>
<dbReference type="PATRIC" id="fig|1423743.5.peg.772"/>
<name>A0A0R1VIP8_9LACO</name>